<dbReference type="FunFam" id="1.10.10.2830:FF:000001">
    <property type="entry name" value="Chromosome partitioning protein ParB"/>
    <property type="match status" value="1"/>
</dbReference>
<dbReference type="AlphaFoldDB" id="A0A1G2G004"/>
<name>A0A1G2G004_9BACT</name>
<dbReference type="SUPFAM" id="SSF110849">
    <property type="entry name" value="ParB/Sulfiredoxin"/>
    <property type="match status" value="1"/>
</dbReference>
<accession>A0A1G2G004</accession>
<evidence type="ECO:0000313" key="6">
    <source>
        <dbReference type="EMBL" id="OGZ43664.1"/>
    </source>
</evidence>
<reference evidence="6 7" key="1">
    <citation type="journal article" date="2016" name="Nat. Commun.">
        <title>Thousands of microbial genomes shed light on interconnected biogeochemical processes in an aquifer system.</title>
        <authorList>
            <person name="Anantharaman K."/>
            <person name="Brown C.T."/>
            <person name="Hug L.A."/>
            <person name="Sharon I."/>
            <person name="Castelle C.J."/>
            <person name="Probst A.J."/>
            <person name="Thomas B.C."/>
            <person name="Singh A."/>
            <person name="Wilkins M.J."/>
            <person name="Karaoz U."/>
            <person name="Brodie E.L."/>
            <person name="Williams K.H."/>
            <person name="Hubbard S.S."/>
            <person name="Banfield J.F."/>
        </authorList>
    </citation>
    <scope>NUCLEOTIDE SEQUENCE [LARGE SCALE GENOMIC DNA]</scope>
</reference>
<proteinExistence type="inferred from homology"/>
<dbReference type="PANTHER" id="PTHR33375">
    <property type="entry name" value="CHROMOSOME-PARTITIONING PROTEIN PARB-RELATED"/>
    <property type="match status" value="1"/>
</dbReference>
<evidence type="ECO:0000256" key="4">
    <source>
        <dbReference type="SAM" id="MobiDB-lite"/>
    </source>
</evidence>
<feature type="region of interest" description="Disordered" evidence="4">
    <location>
        <begin position="280"/>
        <end position="302"/>
    </location>
</feature>
<evidence type="ECO:0000313" key="7">
    <source>
        <dbReference type="Proteomes" id="UP000176700"/>
    </source>
</evidence>
<dbReference type="InterPro" id="IPR036086">
    <property type="entry name" value="ParB/Sulfiredoxin_sf"/>
</dbReference>
<dbReference type="PANTHER" id="PTHR33375:SF1">
    <property type="entry name" value="CHROMOSOME-PARTITIONING PROTEIN PARB-RELATED"/>
    <property type="match status" value="1"/>
</dbReference>
<dbReference type="Gene3D" id="3.90.1530.30">
    <property type="match status" value="1"/>
</dbReference>
<feature type="domain" description="ParB-like N-terminal" evidence="5">
    <location>
        <begin position="12"/>
        <end position="110"/>
    </location>
</feature>
<dbReference type="GO" id="GO:0045881">
    <property type="term" value="P:positive regulation of sporulation resulting in formation of a cellular spore"/>
    <property type="evidence" value="ECO:0007669"/>
    <property type="project" value="TreeGrafter"/>
</dbReference>
<dbReference type="Gene3D" id="1.10.10.2830">
    <property type="match status" value="1"/>
</dbReference>
<sequence length="320" mass="36273">MSDSPRQSDHIYWIETDKVKPNPMQPRHSVNEDSLKNLAASIREYGILQPLVVSRIEREVPTGTAVEYELIAGERRWRAAVMLGLREVPAVVRREESDKIKLELAIVENVQREDLNPIDRAMAYKRLMEEFGMYQREIAFRIGKSRESVANALRLLNLEDEFKEGIIAGKITEGHARPLLMLEGHKEEQKKLYENIISSNLSVREAEQFARSVALERSRKFRRAIDEEAKLAEEELGHFLGTRVLITRDRMGKGQIAIEFFSSEELGGIVKKIRTEAHNEASVDESGDAHTAQDGNTKDSAASSLADTTLTIDDLKDFTV</sequence>
<dbReference type="Pfam" id="PF23552">
    <property type="entry name" value="ParB_C"/>
    <property type="match status" value="1"/>
</dbReference>
<dbReference type="NCBIfam" id="TIGR00180">
    <property type="entry name" value="parB_part"/>
    <property type="match status" value="1"/>
</dbReference>
<dbReference type="Pfam" id="PF17762">
    <property type="entry name" value="HTH_ParB"/>
    <property type="match status" value="1"/>
</dbReference>
<dbReference type="EMBL" id="MHNI01000004">
    <property type="protein sequence ID" value="OGZ43664.1"/>
    <property type="molecule type" value="Genomic_DNA"/>
</dbReference>
<dbReference type="GO" id="GO:0005694">
    <property type="term" value="C:chromosome"/>
    <property type="evidence" value="ECO:0007669"/>
    <property type="project" value="TreeGrafter"/>
</dbReference>
<dbReference type="GO" id="GO:0003677">
    <property type="term" value="F:DNA binding"/>
    <property type="evidence" value="ECO:0007669"/>
    <property type="project" value="UniProtKB-KW"/>
</dbReference>
<dbReference type="Pfam" id="PF02195">
    <property type="entry name" value="ParB_N"/>
    <property type="match status" value="1"/>
</dbReference>
<keyword evidence="2" id="KW-0159">Chromosome partition</keyword>
<dbReference type="GO" id="GO:0007059">
    <property type="term" value="P:chromosome segregation"/>
    <property type="evidence" value="ECO:0007669"/>
    <property type="project" value="UniProtKB-KW"/>
</dbReference>
<evidence type="ECO:0000259" key="5">
    <source>
        <dbReference type="SMART" id="SM00470"/>
    </source>
</evidence>
<dbReference type="CDD" id="cd16393">
    <property type="entry name" value="SPO0J_N"/>
    <property type="match status" value="1"/>
</dbReference>
<protein>
    <recommendedName>
        <fullName evidence="5">ParB-like N-terminal domain-containing protein</fullName>
    </recommendedName>
</protein>
<keyword evidence="3" id="KW-0238">DNA-binding</keyword>
<comment type="similarity">
    <text evidence="1">Belongs to the ParB family.</text>
</comment>
<dbReference type="InterPro" id="IPR004437">
    <property type="entry name" value="ParB/RepB/Spo0J"/>
</dbReference>
<dbReference type="InterPro" id="IPR057240">
    <property type="entry name" value="ParB_dimer_C"/>
</dbReference>
<evidence type="ECO:0000256" key="1">
    <source>
        <dbReference type="ARBA" id="ARBA00006295"/>
    </source>
</evidence>
<organism evidence="6 7">
    <name type="scientific">Candidatus Ryanbacteria bacterium RIFCSPHIGHO2_01_45_13</name>
    <dbReference type="NCBI Taxonomy" id="1802112"/>
    <lineage>
        <taxon>Bacteria</taxon>
        <taxon>Candidatus Ryaniibacteriota</taxon>
    </lineage>
</organism>
<dbReference type="SMART" id="SM00470">
    <property type="entry name" value="ParB"/>
    <property type="match status" value="1"/>
</dbReference>
<comment type="caution">
    <text evidence="6">The sequence shown here is derived from an EMBL/GenBank/DDBJ whole genome shotgun (WGS) entry which is preliminary data.</text>
</comment>
<dbReference type="SUPFAM" id="SSF109709">
    <property type="entry name" value="KorB DNA-binding domain-like"/>
    <property type="match status" value="1"/>
</dbReference>
<evidence type="ECO:0000256" key="2">
    <source>
        <dbReference type="ARBA" id="ARBA00022829"/>
    </source>
</evidence>
<evidence type="ECO:0000256" key="3">
    <source>
        <dbReference type="ARBA" id="ARBA00023125"/>
    </source>
</evidence>
<dbReference type="Proteomes" id="UP000176700">
    <property type="component" value="Unassembled WGS sequence"/>
</dbReference>
<dbReference type="InterPro" id="IPR003115">
    <property type="entry name" value="ParB_N"/>
</dbReference>
<feature type="compositionally biased region" description="Polar residues" evidence="4">
    <location>
        <begin position="293"/>
        <end position="302"/>
    </location>
</feature>
<dbReference type="FunFam" id="3.90.1530.30:FF:000001">
    <property type="entry name" value="Chromosome partitioning protein ParB"/>
    <property type="match status" value="1"/>
</dbReference>
<dbReference type="InterPro" id="IPR041468">
    <property type="entry name" value="HTH_ParB/Spo0J"/>
</dbReference>
<gene>
    <name evidence="6" type="ORF">A2W41_04980</name>
</gene>
<dbReference type="InterPro" id="IPR050336">
    <property type="entry name" value="Chromosome_partition/occlusion"/>
</dbReference>